<organism evidence="2 3">
    <name type="scientific">Arabis nemorensis</name>
    <dbReference type="NCBI Taxonomy" id="586526"/>
    <lineage>
        <taxon>Eukaryota</taxon>
        <taxon>Viridiplantae</taxon>
        <taxon>Streptophyta</taxon>
        <taxon>Embryophyta</taxon>
        <taxon>Tracheophyta</taxon>
        <taxon>Spermatophyta</taxon>
        <taxon>Magnoliopsida</taxon>
        <taxon>eudicotyledons</taxon>
        <taxon>Gunneridae</taxon>
        <taxon>Pentapetalae</taxon>
        <taxon>rosids</taxon>
        <taxon>malvids</taxon>
        <taxon>Brassicales</taxon>
        <taxon>Brassicaceae</taxon>
        <taxon>Arabideae</taxon>
        <taxon>Arabis</taxon>
    </lineage>
</organism>
<name>A0A565BT78_9BRAS</name>
<proteinExistence type="predicted"/>
<accession>A0A565BT78</accession>
<dbReference type="EMBL" id="CABITT030000005">
    <property type="protein sequence ID" value="VVB04530.1"/>
    <property type="molecule type" value="Genomic_DNA"/>
</dbReference>
<comment type="caution">
    <text evidence="2">The sequence shown here is derived from an EMBL/GenBank/DDBJ whole genome shotgun (WGS) entry which is preliminary data.</text>
</comment>
<protein>
    <submittedName>
        <fullName evidence="2">Uncharacterized protein</fullName>
    </submittedName>
</protein>
<keyword evidence="3" id="KW-1185">Reference proteome</keyword>
<sequence length="187" mass="21715">MLNACYRCNIFVIAEVEDMEDMLDLPVWMFATDEKLVGIRATSYGLHRLSHMEKGKQRGSRKKNISMGPCHGRDLHEARERTIPASLVDCQWDKRILQRAREAHLIVVGDGQREDYSANSIFDMHVIDLHLSHNEIGEKPELLDRMFAADEEPVVIRVTFYGSLNWMYVDHVYSLRVCQFGFRFIPS</sequence>
<dbReference type="Proteomes" id="UP000489600">
    <property type="component" value="Unassembled WGS sequence"/>
</dbReference>
<evidence type="ECO:0000313" key="3">
    <source>
        <dbReference type="Proteomes" id="UP000489600"/>
    </source>
</evidence>
<evidence type="ECO:0000313" key="2">
    <source>
        <dbReference type="EMBL" id="VVB04530.1"/>
    </source>
</evidence>
<reference evidence="2" key="1">
    <citation type="submission" date="2019-07" db="EMBL/GenBank/DDBJ databases">
        <authorList>
            <person name="Dittberner H."/>
        </authorList>
    </citation>
    <scope>NUCLEOTIDE SEQUENCE [LARGE SCALE GENOMIC DNA]</scope>
</reference>
<dbReference type="AlphaFoldDB" id="A0A565BT78"/>
<feature type="region of interest" description="Disordered" evidence="1">
    <location>
        <begin position="52"/>
        <end position="71"/>
    </location>
</feature>
<evidence type="ECO:0000256" key="1">
    <source>
        <dbReference type="SAM" id="MobiDB-lite"/>
    </source>
</evidence>
<gene>
    <name evidence="2" type="ORF">ANE_LOCUS14974</name>
</gene>